<reference evidence="2" key="2">
    <citation type="submission" date="2015-01" db="EMBL/GenBank/DDBJ databases">
        <title>Evolutionary Origins and Diversification of the Mycorrhizal Mutualists.</title>
        <authorList>
            <consortium name="DOE Joint Genome Institute"/>
            <consortium name="Mycorrhizal Genomics Consortium"/>
            <person name="Kohler A."/>
            <person name="Kuo A."/>
            <person name="Nagy L.G."/>
            <person name="Floudas D."/>
            <person name="Copeland A."/>
            <person name="Barry K.W."/>
            <person name="Cichocki N."/>
            <person name="Veneault-Fourrey C."/>
            <person name="LaButti K."/>
            <person name="Lindquist E.A."/>
            <person name="Lipzen A."/>
            <person name="Lundell T."/>
            <person name="Morin E."/>
            <person name="Murat C."/>
            <person name="Riley R."/>
            <person name="Ohm R."/>
            <person name="Sun H."/>
            <person name="Tunlid A."/>
            <person name="Henrissat B."/>
            <person name="Grigoriev I.V."/>
            <person name="Hibbett D.S."/>
            <person name="Martin F."/>
        </authorList>
    </citation>
    <scope>NUCLEOTIDE SEQUENCE [LARGE SCALE GENOMIC DNA]</scope>
    <source>
        <strain evidence="2">MAFF 305830</strain>
    </source>
</reference>
<gene>
    <name evidence="1" type="ORF">M408DRAFT_300655</name>
</gene>
<sequence>MAGVPFDLLPKPENCIRQKMRCTGAQGNNCPAPSQLLSVFDHSKSGGWLED</sequence>
<keyword evidence="2" id="KW-1185">Reference proteome</keyword>
<reference evidence="1 2" key="1">
    <citation type="submission" date="2014-04" db="EMBL/GenBank/DDBJ databases">
        <authorList>
            <consortium name="DOE Joint Genome Institute"/>
            <person name="Kuo A."/>
            <person name="Zuccaro A."/>
            <person name="Kohler A."/>
            <person name="Nagy L.G."/>
            <person name="Floudas D."/>
            <person name="Copeland A."/>
            <person name="Barry K.W."/>
            <person name="Cichocki N."/>
            <person name="Veneault-Fourrey C."/>
            <person name="LaButti K."/>
            <person name="Lindquist E.A."/>
            <person name="Lipzen A."/>
            <person name="Lundell T."/>
            <person name="Morin E."/>
            <person name="Murat C."/>
            <person name="Sun H."/>
            <person name="Tunlid A."/>
            <person name="Henrissat B."/>
            <person name="Grigoriev I.V."/>
            <person name="Hibbett D.S."/>
            <person name="Martin F."/>
            <person name="Nordberg H.P."/>
            <person name="Cantor M.N."/>
            <person name="Hua S.X."/>
        </authorList>
    </citation>
    <scope>NUCLEOTIDE SEQUENCE [LARGE SCALE GENOMIC DNA]</scope>
    <source>
        <strain evidence="1 2">MAFF 305830</strain>
    </source>
</reference>
<proteinExistence type="predicted"/>
<dbReference type="Proteomes" id="UP000054097">
    <property type="component" value="Unassembled WGS sequence"/>
</dbReference>
<dbReference type="EMBL" id="KN824371">
    <property type="protein sequence ID" value="KIM21805.1"/>
    <property type="molecule type" value="Genomic_DNA"/>
</dbReference>
<organism evidence="1 2">
    <name type="scientific">Serendipita vermifera MAFF 305830</name>
    <dbReference type="NCBI Taxonomy" id="933852"/>
    <lineage>
        <taxon>Eukaryota</taxon>
        <taxon>Fungi</taxon>
        <taxon>Dikarya</taxon>
        <taxon>Basidiomycota</taxon>
        <taxon>Agaricomycotina</taxon>
        <taxon>Agaricomycetes</taxon>
        <taxon>Sebacinales</taxon>
        <taxon>Serendipitaceae</taxon>
        <taxon>Serendipita</taxon>
    </lineage>
</organism>
<evidence type="ECO:0000313" key="1">
    <source>
        <dbReference type="EMBL" id="KIM21805.1"/>
    </source>
</evidence>
<name>A0A0C3AAY6_SERVB</name>
<evidence type="ECO:0000313" key="2">
    <source>
        <dbReference type="Proteomes" id="UP000054097"/>
    </source>
</evidence>
<dbReference type="HOGENOM" id="CLU_3107913_0_0_1"/>
<protein>
    <submittedName>
        <fullName evidence="1">Uncharacterized protein</fullName>
    </submittedName>
</protein>
<accession>A0A0C3AAY6</accession>
<dbReference type="AlphaFoldDB" id="A0A0C3AAY6"/>